<organism evidence="10 11">
    <name type="scientific">Pholiota conissans</name>
    <dbReference type="NCBI Taxonomy" id="109636"/>
    <lineage>
        <taxon>Eukaryota</taxon>
        <taxon>Fungi</taxon>
        <taxon>Dikarya</taxon>
        <taxon>Basidiomycota</taxon>
        <taxon>Agaricomycotina</taxon>
        <taxon>Agaricomycetes</taxon>
        <taxon>Agaricomycetidae</taxon>
        <taxon>Agaricales</taxon>
        <taxon>Agaricineae</taxon>
        <taxon>Strophariaceae</taxon>
        <taxon>Pholiota</taxon>
    </lineage>
</organism>
<dbReference type="PANTHER" id="PTHR46494">
    <property type="entry name" value="CORA FAMILY METAL ION TRANSPORTER (EUROFUNG)"/>
    <property type="match status" value="1"/>
</dbReference>
<dbReference type="OrthoDB" id="165352at2759"/>
<evidence type="ECO:0000256" key="4">
    <source>
        <dbReference type="ARBA" id="ARBA00022475"/>
    </source>
</evidence>
<evidence type="ECO:0000256" key="1">
    <source>
        <dbReference type="ARBA" id="ARBA00004651"/>
    </source>
</evidence>
<accession>A0A9P5ZCJ4</accession>
<dbReference type="InterPro" id="IPR002523">
    <property type="entry name" value="MgTranspt_CorA/ZnTranspt_ZntB"/>
</dbReference>
<feature type="compositionally biased region" description="Basic and acidic residues" evidence="8">
    <location>
        <begin position="41"/>
        <end position="52"/>
    </location>
</feature>
<dbReference type="GO" id="GO:0015095">
    <property type="term" value="F:magnesium ion transmembrane transporter activity"/>
    <property type="evidence" value="ECO:0007669"/>
    <property type="project" value="TreeGrafter"/>
</dbReference>
<protein>
    <recommendedName>
        <fullName evidence="12">Magnesium transport protein CorA</fullName>
    </recommendedName>
</protein>
<evidence type="ECO:0000313" key="10">
    <source>
        <dbReference type="EMBL" id="KAF9483451.1"/>
    </source>
</evidence>
<keyword evidence="4" id="KW-1003">Cell membrane</keyword>
<keyword evidence="7 9" id="KW-0472">Membrane</keyword>
<dbReference type="GO" id="GO:0005886">
    <property type="term" value="C:plasma membrane"/>
    <property type="evidence" value="ECO:0007669"/>
    <property type="project" value="UniProtKB-SubCell"/>
</dbReference>
<evidence type="ECO:0000313" key="11">
    <source>
        <dbReference type="Proteomes" id="UP000807469"/>
    </source>
</evidence>
<comment type="caution">
    <text evidence="10">The sequence shown here is derived from an EMBL/GenBank/DDBJ whole genome shotgun (WGS) entry which is preliminary data.</text>
</comment>
<dbReference type="EMBL" id="MU155153">
    <property type="protein sequence ID" value="KAF9483451.1"/>
    <property type="molecule type" value="Genomic_DNA"/>
</dbReference>
<evidence type="ECO:0000256" key="6">
    <source>
        <dbReference type="ARBA" id="ARBA00022989"/>
    </source>
</evidence>
<keyword evidence="6 9" id="KW-1133">Transmembrane helix</keyword>
<feature type="region of interest" description="Disordered" evidence="8">
    <location>
        <begin position="238"/>
        <end position="283"/>
    </location>
</feature>
<feature type="compositionally biased region" description="Polar residues" evidence="8">
    <location>
        <begin position="27"/>
        <end position="39"/>
    </location>
</feature>
<feature type="region of interest" description="Disordered" evidence="8">
    <location>
        <begin position="1"/>
        <end position="57"/>
    </location>
</feature>
<dbReference type="AlphaFoldDB" id="A0A9P5ZCJ4"/>
<comment type="subcellular location">
    <subcellularLocation>
        <location evidence="1">Cell membrane</location>
        <topology evidence="1">Multi-pass membrane protein</topology>
    </subcellularLocation>
</comment>
<sequence length="620" mass="71024">MPRENSFTDSEGRSLTPDLEDEGRTSAVRSHSSHHTNNIHFIEHPPHMERSSVKSGLSKRPLSLRSRFLPHHSIMTTYEAQHPKDRFRAVVHKVISLHRGATLLGTRTVGAEPGIDPSRPAVDAVYKHIEEGCDIEIIDYSAVRSRHRSLNNREFVEFMESGEREAWVKVRWINIGGISWDVIKALTLRHGIHPLALEEIFHSHSRGQSKAEYYNNHLFLRVLCHEFVNEHNPPLPTGSYINAPRSASPEPISDFDATKEMPSTTTDTEKGDDMLNTKRKPFGSRSILPTTRVDVKPVAESMPLTQASRRFTHMATNETTVQVQQREHKQDVAIVDALKQGSRVNVNTSPMFFFLMRDGTLISIRPTPDLSFTAPISYRLKSRDTVVRKSADSSLLLHALLDLIVDKGLQVVDQYNIKLQRFERDILLSRHIETVQELHILSGDLILHKRTFQPIKTLIYGLRRYDSDRSSALVDVGNANGKELQFAGFMSAKSKIYLADVHDHMEYILSSLDMFSSISENLIAYSFNMKSYEMNNVMRRLTVTTIIFLPLTFLSGYFGMNFNVFWSTQNNSDLFFWKLAIPIFAVFVGIALYSDIKELWKRMSKKRHFNQTVQKSRLFR</sequence>
<dbReference type="Gene3D" id="3.30.460.20">
    <property type="entry name" value="CorA soluble domain-like"/>
    <property type="match status" value="1"/>
</dbReference>
<dbReference type="PANTHER" id="PTHR46494:SF1">
    <property type="entry name" value="CORA FAMILY METAL ION TRANSPORTER (EUROFUNG)"/>
    <property type="match status" value="1"/>
</dbReference>
<reference evidence="10" key="1">
    <citation type="submission" date="2020-11" db="EMBL/GenBank/DDBJ databases">
        <authorList>
            <consortium name="DOE Joint Genome Institute"/>
            <person name="Ahrendt S."/>
            <person name="Riley R."/>
            <person name="Andreopoulos W."/>
            <person name="Labutti K."/>
            <person name="Pangilinan J."/>
            <person name="Ruiz-Duenas F.J."/>
            <person name="Barrasa J.M."/>
            <person name="Sanchez-Garcia M."/>
            <person name="Camarero S."/>
            <person name="Miyauchi S."/>
            <person name="Serrano A."/>
            <person name="Linde D."/>
            <person name="Babiker R."/>
            <person name="Drula E."/>
            <person name="Ayuso-Fernandez I."/>
            <person name="Pacheco R."/>
            <person name="Padilla G."/>
            <person name="Ferreira P."/>
            <person name="Barriuso J."/>
            <person name="Kellner H."/>
            <person name="Castanera R."/>
            <person name="Alfaro M."/>
            <person name="Ramirez L."/>
            <person name="Pisabarro A.G."/>
            <person name="Kuo A."/>
            <person name="Tritt A."/>
            <person name="Lipzen A."/>
            <person name="He G."/>
            <person name="Yan M."/>
            <person name="Ng V."/>
            <person name="Cullen D."/>
            <person name="Martin F."/>
            <person name="Rosso M.-N."/>
            <person name="Henrissat B."/>
            <person name="Hibbett D."/>
            <person name="Martinez A.T."/>
            <person name="Grigoriev I.V."/>
        </authorList>
    </citation>
    <scope>NUCLEOTIDE SEQUENCE</scope>
    <source>
        <strain evidence="10">CIRM-BRFM 674</strain>
    </source>
</reference>
<evidence type="ECO:0000256" key="5">
    <source>
        <dbReference type="ARBA" id="ARBA00022692"/>
    </source>
</evidence>
<proteinExistence type="inferred from homology"/>
<dbReference type="InterPro" id="IPR045861">
    <property type="entry name" value="CorA_cytoplasmic_dom"/>
</dbReference>
<dbReference type="GO" id="GO:0015087">
    <property type="term" value="F:cobalt ion transmembrane transporter activity"/>
    <property type="evidence" value="ECO:0007669"/>
    <property type="project" value="TreeGrafter"/>
</dbReference>
<evidence type="ECO:0000256" key="9">
    <source>
        <dbReference type="SAM" id="Phobius"/>
    </source>
</evidence>
<dbReference type="Pfam" id="PF01544">
    <property type="entry name" value="CorA"/>
    <property type="match status" value="1"/>
</dbReference>
<evidence type="ECO:0000256" key="3">
    <source>
        <dbReference type="ARBA" id="ARBA00022448"/>
    </source>
</evidence>
<evidence type="ECO:0008006" key="12">
    <source>
        <dbReference type="Google" id="ProtNLM"/>
    </source>
</evidence>
<keyword evidence="11" id="KW-1185">Reference proteome</keyword>
<feature type="compositionally biased region" description="Basic and acidic residues" evidence="8">
    <location>
        <begin position="267"/>
        <end position="276"/>
    </location>
</feature>
<keyword evidence="5 9" id="KW-0812">Transmembrane</keyword>
<dbReference type="GO" id="GO:0050897">
    <property type="term" value="F:cobalt ion binding"/>
    <property type="evidence" value="ECO:0007669"/>
    <property type="project" value="TreeGrafter"/>
</dbReference>
<dbReference type="SUPFAM" id="SSF143865">
    <property type="entry name" value="CorA soluble domain-like"/>
    <property type="match status" value="1"/>
</dbReference>
<evidence type="ECO:0000256" key="2">
    <source>
        <dbReference type="ARBA" id="ARBA00009765"/>
    </source>
</evidence>
<dbReference type="SUPFAM" id="SSF144083">
    <property type="entry name" value="Magnesium transport protein CorA, transmembrane region"/>
    <property type="match status" value="1"/>
</dbReference>
<dbReference type="Gene3D" id="1.20.58.340">
    <property type="entry name" value="Magnesium transport protein CorA, transmembrane region"/>
    <property type="match status" value="2"/>
</dbReference>
<dbReference type="Proteomes" id="UP000807469">
    <property type="component" value="Unassembled WGS sequence"/>
</dbReference>
<gene>
    <name evidence="10" type="ORF">BDN70DRAFT_929153</name>
</gene>
<name>A0A9P5ZCJ4_9AGAR</name>
<feature type="transmembrane region" description="Helical" evidence="9">
    <location>
        <begin position="575"/>
        <end position="596"/>
    </location>
</feature>
<evidence type="ECO:0000256" key="7">
    <source>
        <dbReference type="ARBA" id="ARBA00023136"/>
    </source>
</evidence>
<comment type="similarity">
    <text evidence="2">Belongs to the CorA metal ion transporter (MIT) (TC 1.A.35) family.</text>
</comment>
<keyword evidence="3" id="KW-0813">Transport</keyword>
<feature type="transmembrane region" description="Helical" evidence="9">
    <location>
        <begin position="541"/>
        <end position="560"/>
    </location>
</feature>
<evidence type="ECO:0000256" key="8">
    <source>
        <dbReference type="SAM" id="MobiDB-lite"/>
    </source>
</evidence>
<dbReference type="InterPro" id="IPR045863">
    <property type="entry name" value="CorA_TM1_TM2"/>
</dbReference>
<dbReference type="GO" id="GO:0000287">
    <property type="term" value="F:magnesium ion binding"/>
    <property type="evidence" value="ECO:0007669"/>
    <property type="project" value="TreeGrafter"/>
</dbReference>